<dbReference type="EC" id="3.2.-.-" evidence="4"/>
<dbReference type="CDD" id="cd02651">
    <property type="entry name" value="nuc_hydro_IU_UC_XIUA"/>
    <property type="match status" value="1"/>
</dbReference>
<dbReference type="SUPFAM" id="SSF53590">
    <property type="entry name" value="Nucleoside hydrolase"/>
    <property type="match status" value="1"/>
</dbReference>
<protein>
    <submittedName>
        <fullName evidence="4">Pyrimidine-specific ribonucleoside hydrolase rihA</fullName>
        <ecNumber evidence="4">3.2.-.-</ecNumber>
    </submittedName>
</protein>
<dbReference type="AlphaFoldDB" id="A0A1C6FJQ9"/>
<evidence type="ECO:0000256" key="2">
    <source>
        <dbReference type="ARBA" id="ARBA00023295"/>
    </source>
</evidence>
<dbReference type="InterPro" id="IPR023186">
    <property type="entry name" value="IUNH"/>
</dbReference>
<dbReference type="EMBL" id="FMHG01000001">
    <property type="protein sequence ID" value="SCJ33358.1"/>
    <property type="molecule type" value="Genomic_DNA"/>
</dbReference>
<dbReference type="PANTHER" id="PTHR12304">
    <property type="entry name" value="INOSINE-URIDINE PREFERRING NUCLEOSIDE HYDROLASE"/>
    <property type="match status" value="1"/>
</dbReference>
<dbReference type="InterPro" id="IPR001910">
    <property type="entry name" value="Inosine/uridine_hydrolase_dom"/>
</dbReference>
<name>A0A1C6FJQ9_9FIRM</name>
<dbReference type="Pfam" id="PF01156">
    <property type="entry name" value="IU_nuc_hydro"/>
    <property type="match status" value="1"/>
</dbReference>
<proteinExistence type="predicted"/>
<keyword evidence="1 4" id="KW-0378">Hydrolase</keyword>
<evidence type="ECO:0000259" key="3">
    <source>
        <dbReference type="Pfam" id="PF01156"/>
    </source>
</evidence>
<dbReference type="InterPro" id="IPR036452">
    <property type="entry name" value="Ribo_hydro-like"/>
</dbReference>
<dbReference type="PANTHER" id="PTHR12304:SF4">
    <property type="entry name" value="URIDINE NUCLEOSIDASE"/>
    <property type="match status" value="1"/>
</dbReference>
<keyword evidence="2 4" id="KW-0326">Glycosidase</keyword>
<sequence length="324" mass="35274">MRKIPLIIDTDPGHDDAFAIMLALSSDKLDVKAITTVCGNSTVENTTQNALNILTLLGRTDIPVAKGIGKPMLQPLDRSGGIKVHGESGLDGPVFGPPACQPVEMHAVDLMAKIVRESEEKVTLAPLGPLCNIAAFILCYPELTQKIERISIMGGSVFSGNVTPSAEYNIFVDPESAQVVFSSGIPVIMHSIGSTGSARVTDDDIQVWRELGTNAGNFAGELMDFYKLSSKDRGFSSYNICDAHAVAYLIDPSIYETFHTYVEVDLVGQFTRGQTVADMRTNEGSISRYYQTQHKEFVKNCYVVTKVDRQAYVDLLTDALKKLG</sequence>
<gene>
    <name evidence="4" type="primary">rihA_1</name>
    <name evidence="4" type="ORF">SAMEA3545359_00007</name>
</gene>
<organism evidence="4">
    <name type="scientific">uncultured Anaerotruncus sp</name>
    <dbReference type="NCBI Taxonomy" id="905011"/>
    <lineage>
        <taxon>Bacteria</taxon>
        <taxon>Bacillati</taxon>
        <taxon>Bacillota</taxon>
        <taxon>Clostridia</taxon>
        <taxon>Eubacteriales</taxon>
        <taxon>Oscillospiraceae</taxon>
        <taxon>Anaerotruncus</taxon>
        <taxon>environmental samples</taxon>
    </lineage>
</organism>
<evidence type="ECO:0000313" key="4">
    <source>
        <dbReference type="EMBL" id="SCJ33358.1"/>
    </source>
</evidence>
<dbReference type="GO" id="GO:0005829">
    <property type="term" value="C:cytosol"/>
    <property type="evidence" value="ECO:0007669"/>
    <property type="project" value="TreeGrafter"/>
</dbReference>
<dbReference type="GO" id="GO:0006152">
    <property type="term" value="P:purine nucleoside catabolic process"/>
    <property type="evidence" value="ECO:0007669"/>
    <property type="project" value="TreeGrafter"/>
</dbReference>
<dbReference type="GO" id="GO:0008477">
    <property type="term" value="F:purine nucleosidase activity"/>
    <property type="evidence" value="ECO:0007669"/>
    <property type="project" value="TreeGrafter"/>
</dbReference>
<accession>A0A1C6FJQ9</accession>
<reference evidence="4" key="1">
    <citation type="submission" date="2015-09" db="EMBL/GenBank/DDBJ databases">
        <authorList>
            <consortium name="Pathogen Informatics"/>
        </authorList>
    </citation>
    <scope>NUCLEOTIDE SEQUENCE</scope>
    <source>
        <strain evidence="4">2789STDY5834896</strain>
    </source>
</reference>
<feature type="domain" description="Inosine/uridine-preferring nucleoside hydrolase" evidence="3">
    <location>
        <begin position="6"/>
        <end position="313"/>
    </location>
</feature>
<dbReference type="Gene3D" id="3.90.245.10">
    <property type="entry name" value="Ribonucleoside hydrolase-like"/>
    <property type="match status" value="1"/>
</dbReference>
<evidence type="ECO:0000256" key="1">
    <source>
        <dbReference type="ARBA" id="ARBA00022801"/>
    </source>
</evidence>